<dbReference type="InterPro" id="IPR036390">
    <property type="entry name" value="WH_DNA-bd_sf"/>
</dbReference>
<reference evidence="3 4" key="1">
    <citation type="submission" date="2016-10" db="EMBL/GenBank/DDBJ databases">
        <authorList>
            <person name="de Groot N.N."/>
        </authorList>
    </citation>
    <scope>NUCLEOTIDE SEQUENCE [LARGE SCALE GENOMIC DNA]</scope>
    <source>
        <strain evidence="3 4">MAR_2009_71</strain>
    </source>
</reference>
<dbReference type="GO" id="GO:0006270">
    <property type="term" value="P:DNA replication initiation"/>
    <property type="evidence" value="ECO:0007669"/>
    <property type="project" value="InterPro"/>
</dbReference>
<accession>A0A1H4WSS4</accession>
<dbReference type="Pfam" id="PF01051">
    <property type="entry name" value="Rep3_N"/>
    <property type="match status" value="1"/>
</dbReference>
<feature type="domain" description="Initiator Rep protein WH1" evidence="2">
    <location>
        <begin position="6"/>
        <end position="159"/>
    </location>
</feature>
<evidence type="ECO:0000313" key="3">
    <source>
        <dbReference type="EMBL" id="SEC96397.1"/>
    </source>
</evidence>
<dbReference type="InterPro" id="IPR036388">
    <property type="entry name" value="WH-like_DNA-bd_sf"/>
</dbReference>
<sequence>MKGPNIAQDNRLTSARYELSLLEKRIMYFIIKEVRYQFVLQTDGQKDLFDDLIVKIKAKSLMENAGGNTTRDVKKALKQLRLRSFEYHNGEDENSPKHKWFEVGFINYGDWEGGNIEVQLSKKILPFMVELTKNFTEYSLTVAISLKSKWSQRMYEICSQWKNSGGVNLPIKELRKMFALENKYTKYFGFKSKVIDVAHKELKDLYMAGQCDLYFEYTELKEGRSVDTLRLKIISKDAQKYIEASVEDALYFIRTECKRIFETDTKPKNKNFIDNVMQNLILEPPLLKHCYEKIQFTLKNKPKADHQKYLRAVFKKEYI</sequence>
<organism evidence="3 4">
    <name type="scientific">Maribacter dokdonensis</name>
    <dbReference type="NCBI Taxonomy" id="320912"/>
    <lineage>
        <taxon>Bacteria</taxon>
        <taxon>Pseudomonadati</taxon>
        <taxon>Bacteroidota</taxon>
        <taxon>Flavobacteriia</taxon>
        <taxon>Flavobacteriales</taxon>
        <taxon>Flavobacteriaceae</taxon>
        <taxon>Maribacter</taxon>
    </lineage>
</organism>
<dbReference type="EMBL" id="FNTB01000002">
    <property type="protein sequence ID" value="SEC96397.1"/>
    <property type="molecule type" value="Genomic_DNA"/>
</dbReference>
<evidence type="ECO:0000256" key="1">
    <source>
        <dbReference type="ARBA" id="ARBA00038283"/>
    </source>
</evidence>
<comment type="similarity">
    <text evidence="1">Belongs to the initiator RepB protein family.</text>
</comment>
<dbReference type="Pfam" id="PF21205">
    <property type="entry name" value="Rep3_C"/>
    <property type="match status" value="1"/>
</dbReference>
<dbReference type="GO" id="GO:0003887">
    <property type="term" value="F:DNA-directed DNA polymerase activity"/>
    <property type="evidence" value="ECO:0007669"/>
    <property type="project" value="InterPro"/>
</dbReference>
<dbReference type="RefSeq" id="WP_074674858.1">
    <property type="nucleotide sequence ID" value="NZ_FNTB01000002.1"/>
</dbReference>
<dbReference type="InterPro" id="IPR000525">
    <property type="entry name" value="Initiator_Rep_WH1"/>
</dbReference>
<name>A0A1H4WSS4_9FLAO</name>
<dbReference type="Proteomes" id="UP000183038">
    <property type="component" value="Unassembled WGS sequence"/>
</dbReference>
<gene>
    <name evidence="3" type="ORF">SAMN05192540_4003</name>
</gene>
<dbReference type="OrthoDB" id="1428208at2"/>
<protein>
    <submittedName>
        <fullName evidence="3">Initiator Replication protein</fullName>
    </submittedName>
</protein>
<dbReference type="Gene3D" id="1.10.10.10">
    <property type="entry name" value="Winged helix-like DNA-binding domain superfamily/Winged helix DNA-binding domain"/>
    <property type="match status" value="2"/>
</dbReference>
<dbReference type="SUPFAM" id="SSF46785">
    <property type="entry name" value="Winged helix' DNA-binding domain"/>
    <property type="match status" value="2"/>
</dbReference>
<evidence type="ECO:0000259" key="2">
    <source>
        <dbReference type="Pfam" id="PF01051"/>
    </source>
</evidence>
<evidence type="ECO:0000313" key="4">
    <source>
        <dbReference type="Proteomes" id="UP000183038"/>
    </source>
</evidence>
<dbReference type="AlphaFoldDB" id="A0A1H4WSS4"/>
<proteinExistence type="inferred from homology"/>